<keyword evidence="5" id="KW-0949">S-adenosyl-L-methionine</keyword>
<keyword evidence="8" id="KW-0614">Plasmid</keyword>
<comment type="similarity">
    <text evidence="1">Belongs to the N(4)/N(6)-methyltransferase family. N(4) subfamily.</text>
</comment>
<protein>
    <recommendedName>
        <fullName evidence="2">site-specific DNA-methyltransferase (cytosine-N(4)-specific)</fullName>
        <ecNumber evidence="2">2.1.1.113</ecNumber>
    </recommendedName>
</protein>
<evidence type="ECO:0000256" key="2">
    <source>
        <dbReference type="ARBA" id="ARBA00012185"/>
    </source>
</evidence>
<dbReference type="InterPro" id="IPR017985">
    <property type="entry name" value="MeTrfase_CN4_CS"/>
</dbReference>
<sequence length="77" mass="8720">MDKVTLLLGDSLEMLGTIPDQSVNCCITSPPYWAGQEAASERYTGFGVEPTLEQYVTRDFQKINYSINNNDNHFKWG</sequence>
<gene>
    <name evidence="8" type="ORF">ANSO36C_64700</name>
</gene>
<dbReference type="PROSITE" id="PS00093">
    <property type="entry name" value="N4_MTASE"/>
    <property type="match status" value="1"/>
</dbReference>
<evidence type="ECO:0000313" key="9">
    <source>
        <dbReference type="Proteomes" id="UP001055453"/>
    </source>
</evidence>
<accession>A0ABN6QBX2</accession>
<proteinExistence type="inferred from homology"/>
<dbReference type="SUPFAM" id="SSF53335">
    <property type="entry name" value="S-adenosyl-L-methionine-dependent methyltransferases"/>
    <property type="match status" value="1"/>
</dbReference>
<dbReference type="InterPro" id="IPR029063">
    <property type="entry name" value="SAM-dependent_MTases_sf"/>
</dbReference>
<evidence type="ECO:0000256" key="7">
    <source>
        <dbReference type="ARBA" id="ARBA00049120"/>
    </source>
</evidence>
<comment type="catalytic activity">
    <reaction evidence="7">
        <text>a 2'-deoxycytidine in DNA + S-adenosyl-L-methionine = an N(4)-methyl-2'-deoxycytidine in DNA + S-adenosyl-L-homocysteine + H(+)</text>
        <dbReference type="Rhea" id="RHEA:16857"/>
        <dbReference type="Rhea" id="RHEA-COMP:11369"/>
        <dbReference type="Rhea" id="RHEA-COMP:13674"/>
        <dbReference type="ChEBI" id="CHEBI:15378"/>
        <dbReference type="ChEBI" id="CHEBI:57856"/>
        <dbReference type="ChEBI" id="CHEBI:59789"/>
        <dbReference type="ChEBI" id="CHEBI:85452"/>
        <dbReference type="ChEBI" id="CHEBI:137933"/>
        <dbReference type="EC" id="2.1.1.113"/>
    </reaction>
</comment>
<evidence type="ECO:0000256" key="5">
    <source>
        <dbReference type="ARBA" id="ARBA00022691"/>
    </source>
</evidence>
<reference evidence="8" key="1">
    <citation type="submission" date="2022-04" db="EMBL/GenBank/DDBJ databases">
        <title>Complete genome sequence of a cyanobacterium, Nostoc sp. SO-36, isolated in Antarctica.</title>
        <authorList>
            <person name="Kanesaki Y."/>
            <person name="Effendi D."/>
            <person name="Sakamoto T."/>
            <person name="Ohtani S."/>
            <person name="Awai K."/>
        </authorList>
    </citation>
    <scope>NUCLEOTIDE SEQUENCE</scope>
    <source>
        <strain evidence="8">SO-36</strain>
        <plasmid evidence="8">pANSO36A</plasmid>
    </source>
</reference>
<dbReference type="RefSeq" id="WP_251960581.1">
    <property type="nucleotide sequence ID" value="NZ_AP025733.1"/>
</dbReference>
<evidence type="ECO:0000256" key="6">
    <source>
        <dbReference type="ARBA" id="ARBA00022747"/>
    </source>
</evidence>
<keyword evidence="9" id="KW-1185">Reference proteome</keyword>
<organism evidence="8 9">
    <name type="scientific">Nostoc cf. commune SO-36</name>
    <dbReference type="NCBI Taxonomy" id="449208"/>
    <lineage>
        <taxon>Bacteria</taxon>
        <taxon>Bacillati</taxon>
        <taxon>Cyanobacteriota</taxon>
        <taxon>Cyanophyceae</taxon>
        <taxon>Nostocales</taxon>
        <taxon>Nostocaceae</taxon>
        <taxon>Nostoc</taxon>
    </lineage>
</organism>
<keyword evidence="3" id="KW-0489">Methyltransferase</keyword>
<name>A0ABN6QBX2_NOSCO</name>
<keyword evidence="4" id="KW-0808">Transferase</keyword>
<evidence type="ECO:0000256" key="3">
    <source>
        <dbReference type="ARBA" id="ARBA00022603"/>
    </source>
</evidence>
<dbReference type="Proteomes" id="UP001055453">
    <property type="component" value="Plasmid pANSO36A"/>
</dbReference>
<geneLocation type="plasmid" evidence="8 9">
    <name>pANSO36A</name>
</geneLocation>
<dbReference type="Gene3D" id="3.40.50.150">
    <property type="entry name" value="Vaccinia Virus protein VP39"/>
    <property type="match status" value="1"/>
</dbReference>
<dbReference type="EMBL" id="AP025733">
    <property type="protein sequence ID" value="BDI20668.1"/>
    <property type="molecule type" value="Genomic_DNA"/>
</dbReference>
<keyword evidence="6" id="KW-0680">Restriction system</keyword>
<evidence type="ECO:0000256" key="1">
    <source>
        <dbReference type="ARBA" id="ARBA00010203"/>
    </source>
</evidence>
<dbReference type="EC" id="2.1.1.113" evidence="2"/>
<evidence type="ECO:0000256" key="4">
    <source>
        <dbReference type="ARBA" id="ARBA00022679"/>
    </source>
</evidence>
<evidence type="ECO:0000313" key="8">
    <source>
        <dbReference type="EMBL" id="BDI20668.1"/>
    </source>
</evidence>